<dbReference type="PANTHER" id="PTHR46019:SF2">
    <property type="entry name" value="BPI FOLD-CONTAINING FAMILY B MEMBER 6"/>
    <property type="match status" value="1"/>
</dbReference>
<keyword evidence="4" id="KW-1185">Reference proteome</keyword>
<name>A0AAV3AR54_PYXAD</name>
<dbReference type="InterPro" id="IPR051660">
    <property type="entry name" value="BPI_fold-BPI/LBP"/>
</dbReference>
<evidence type="ECO:0000259" key="2">
    <source>
        <dbReference type="Pfam" id="PF02886"/>
    </source>
</evidence>
<evidence type="ECO:0000313" key="4">
    <source>
        <dbReference type="Proteomes" id="UP001181693"/>
    </source>
</evidence>
<reference evidence="3" key="1">
    <citation type="thesis" date="2020" institute="ProQuest LLC" country="789 East Eisenhower Parkway, Ann Arbor, MI, USA">
        <title>Comparative Genomics and Chromosome Evolution.</title>
        <authorList>
            <person name="Mudd A.B."/>
        </authorList>
    </citation>
    <scope>NUCLEOTIDE SEQUENCE</scope>
    <source>
        <strain evidence="3">1538</strain>
        <tissue evidence="3">Blood</tissue>
    </source>
</reference>
<dbReference type="GO" id="GO:0008289">
    <property type="term" value="F:lipid binding"/>
    <property type="evidence" value="ECO:0007669"/>
    <property type="project" value="InterPro"/>
</dbReference>
<dbReference type="EMBL" id="DYDO01000003">
    <property type="protein sequence ID" value="DBA27783.1"/>
    <property type="molecule type" value="Genomic_DNA"/>
</dbReference>
<protein>
    <submittedName>
        <fullName evidence="3">Uncharacterized protein</fullName>
    </submittedName>
</protein>
<accession>A0AAV3AR54</accession>
<dbReference type="PANTHER" id="PTHR46019">
    <property type="entry name" value="BPI FOLD-CONTAINING FAMILY B MEMBER 4-RELATED"/>
    <property type="match status" value="1"/>
</dbReference>
<evidence type="ECO:0000259" key="1">
    <source>
        <dbReference type="Pfam" id="PF01273"/>
    </source>
</evidence>
<feature type="domain" description="Lipid-binding serum glycoprotein C-terminal" evidence="2">
    <location>
        <begin position="247"/>
        <end position="355"/>
    </location>
</feature>
<dbReference type="SUPFAM" id="SSF55394">
    <property type="entry name" value="Bactericidal permeability-increasing protein, BPI"/>
    <property type="match status" value="2"/>
</dbReference>
<sequence length="355" mass="38915">MKAPGRLVSGILSDKDYLLKKMSDSPATKKAFGKKGKSPVKGITNVKVEKIDFTNIELEFLPDFGIHMLVTNKIEIGGKSFLGGRTELKLEINIITNSSLQRDNVTCPTLKATECKVVVLNVKANLPKGILPNVMNNFLDKNLKNILPSTACPAADFILSQVNKKLCISDAGLPFGNSGSLRYLLSPVPPVTVDHVELEFNVTVLKGEDVVDIPESPIDPLLLPSNPQTTTLVLKANFLGYSFTLLQQEGFFNITATDDDIKNAGAISTSELSDVIPELPTELQDYKINIYVDKPPLVTISTSKAILHLYSTMEVEASRPDSEPSLLFAIDLHMNFKIQSSVKENSLYSMFSLDK</sequence>
<dbReference type="InterPro" id="IPR001124">
    <property type="entry name" value="Lipid-bd_serum_glycop_C"/>
</dbReference>
<proteinExistence type="predicted"/>
<dbReference type="InterPro" id="IPR017942">
    <property type="entry name" value="Lipid-bd_serum_glycop_N"/>
</dbReference>
<dbReference type="Gene3D" id="3.15.20.10">
    <property type="entry name" value="Bactericidal permeability-increasing protein, domain 2"/>
    <property type="match status" value="1"/>
</dbReference>
<gene>
    <name evidence="3" type="ORF">GDO54_008242</name>
</gene>
<comment type="caution">
    <text evidence="3">The sequence shown here is derived from an EMBL/GenBank/DDBJ whole genome shotgun (WGS) entry which is preliminary data.</text>
</comment>
<dbReference type="Gene3D" id="3.15.10.10">
    <property type="entry name" value="Bactericidal permeability-increasing protein, domain 1"/>
    <property type="match status" value="1"/>
</dbReference>
<feature type="domain" description="Lipid-binding serum glycoprotein N-terminal" evidence="1">
    <location>
        <begin position="29"/>
        <end position="161"/>
    </location>
</feature>
<evidence type="ECO:0000313" key="3">
    <source>
        <dbReference type="EMBL" id="DBA27783.1"/>
    </source>
</evidence>
<dbReference type="AlphaFoldDB" id="A0AAV3AR54"/>
<dbReference type="Pfam" id="PF02886">
    <property type="entry name" value="LBP_BPI_CETP_C"/>
    <property type="match status" value="1"/>
</dbReference>
<dbReference type="Pfam" id="PF01273">
    <property type="entry name" value="LBP_BPI_CETP"/>
    <property type="match status" value="1"/>
</dbReference>
<dbReference type="InterPro" id="IPR017943">
    <property type="entry name" value="Bactericidal_perm-incr_a/b_dom"/>
</dbReference>
<organism evidence="3 4">
    <name type="scientific">Pyxicephalus adspersus</name>
    <name type="common">African bullfrog</name>
    <dbReference type="NCBI Taxonomy" id="30357"/>
    <lineage>
        <taxon>Eukaryota</taxon>
        <taxon>Metazoa</taxon>
        <taxon>Chordata</taxon>
        <taxon>Craniata</taxon>
        <taxon>Vertebrata</taxon>
        <taxon>Euteleostomi</taxon>
        <taxon>Amphibia</taxon>
        <taxon>Batrachia</taxon>
        <taxon>Anura</taxon>
        <taxon>Neobatrachia</taxon>
        <taxon>Ranoidea</taxon>
        <taxon>Pyxicephalidae</taxon>
        <taxon>Pyxicephalinae</taxon>
        <taxon>Pyxicephalus</taxon>
    </lineage>
</organism>
<dbReference type="Proteomes" id="UP001181693">
    <property type="component" value="Unassembled WGS sequence"/>
</dbReference>